<proteinExistence type="predicted"/>
<reference evidence="2" key="1">
    <citation type="submission" date="2021-02" db="EMBL/GenBank/DDBJ databases">
        <authorList>
            <person name="Nowell W R."/>
        </authorList>
    </citation>
    <scope>NUCLEOTIDE SEQUENCE</scope>
</reference>
<evidence type="ECO:0000313" key="3">
    <source>
        <dbReference type="Proteomes" id="UP000663828"/>
    </source>
</evidence>
<feature type="chain" id="PRO_5032481128" evidence="1">
    <location>
        <begin position="24"/>
        <end position="284"/>
    </location>
</feature>
<dbReference type="Proteomes" id="UP000663828">
    <property type="component" value="Unassembled WGS sequence"/>
</dbReference>
<keyword evidence="1" id="KW-0732">Signal</keyword>
<sequence>MNYMILILSSLIILVYKTNGTYADPVPPQPSQYTTSLLVNGQRTKYYVDTTLFRDRLDYDGQTFSTIIDFETYRYYKLSQDTCSWGQIPGKIEPMLTFRTYEFKGSVTYNNISCYKWSGCHNYEIPPAPFYYYATVKENLPMDLNLYTVGSDIQFFNFTYGPPPSNVFDIPKNCTQTEFDLSIHPTLLYEITIRLSATNSQKKSVIQQWSKDRKCIKAQLLELVNHDDAKQVIEQFMMAMNDKRATSYLHHFRGMEKMYKTADAFMEEDIESYLRPDSDEAVRR</sequence>
<name>A0A815FD41_ADIRI</name>
<comment type="caution">
    <text evidence="2">The sequence shown here is derived from an EMBL/GenBank/DDBJ whole genome shotgun (WGS) entry which is preliminary data.</text>
</comment>
<evidence type="ECO:0000256" key="1">
    <source>
        <dbReference type="SAM" id="SignalP"/>
    </source>
</evidence>
<keyword evidence="3" id="KW-1185">Reference proteome</keyword>
<organism evidence="2 3">
    <name type="scientific">Adineta ricciae</name>
    <name type="common">Rotifer</name>
    <dbReference type="NCBI Taxonomy" id="249248"/>
    <lineage>
        <taxon>Eukaryota</taxon>
        <taxon>Metazoa</taxon>
        <taxon>Spiralia</taxon>
        <taxon>Gnathifera</taxon>
        <taxon>Rotifera</taxon>
        <taxon>Eurotatoria</taxon>
        <taxon>Bdelloidea</taxon>
        <taxon>Adinetida</taxon>
        <taxon>Adinetidae</taxon>
        <taxon>Adineta</taxon>
    </lineage>
</organism>
<evidence type="ECO:0000313" key="2">
    <source>
        <dbReference type="EMBL" id="CAF1323652.1"/>
    </source>
</evidence>
<dbReference type="EMBL" id="CAJNOR010002652">
    <property type="protein sequence ID" value="CAF1323652.1"/>
    <property type="molecule type" value="Genomic_DNA"/>
</dbReference>
<protein>
    <submittedName>
        <fullName evidence="2">Uncharacterized protein</fullName>
    </submittedName>
</protein>
<feature type="signal peptide" evidence="1">
    <location>
        <begin position="1"/>
        <end position="23"/>
    </location>
</feature>
<gene>
    <name evidence="2" type="ORF">XAT740_LOCUS30050</name>
</gene>
<accession>A0A815FD41</accession>
<dbReference type="AlphaFoldDB" id="A0A815FD41"/>